<dbReference type="Proteomes" id="UP000321485">
    <property type="component" value="Unassembled WGS sequence"/>
</dbReference>
<evidence type="ECO:0000313" key="3">
    <source>
        <dbReference type="Proteomes" id="UP000321485"/>
    </source>
</evidence>
<keyword evidence="1" id="KW-0472">Membrane</keyword>
<reference evidence="2 3" key="1">
    <citation type="journal article" date="2015" name="Stand. Genomic Sci.">
        <title>Genomic Encyclopedia of Bacterial and Archaeal Type Strains, Phase III: the genomes of soil and plant-associated and newly described type strains.</title>
        <authorList>
            <person name="Whitman W.B."/>
            <person name="Woyke T."/>
            <person name="Klenk H.P."/>
            <person name="Zhou Y."/>
            <person name="Lilburn T.G."/>
            <person name="Beck B.J."/>
            <person name="De Vos P."/>
            <person name="Vandamme P."/>
            <person name="Eisen J.A."/>
            <person name="Garrity G."/>
            <person name="Hugenholtz P."/>
            <person name="Kyrpides N.C."/>
        </authorList>
    </citation>
    <scope>NUCLEOTIDE SEQUENCE [LARGE SCALE GENOMIC DNA]</scope>
    <source>
        <strain evidence="2 3">DSM 64</strain>
    </source>
</reference>
<dbReference type="EMBL" id="VJWE01000013">
    <property type="protein sequence ID" value="TWG37405.1"/>
    <property type="molecule type" value="Genomic_DNA"/>
</dbReference>
<evidence type="ECO:0000313" key="2">
    <source>
        <dbReference type="EMBL" id="TWG37405.1"/>
    </source>
</evidence>
<dbReference type="RefSeq" id="WP_146871135.1">
    <property type="nucleotide sequence ID" value="NZ_VJWE01000013.1"/>
</dbReference>
<feature type="transmembrane region" description="Helical" evidence="1">
    <location>
        <begin position="7"/>
        <end position="31"/>
    </location>
</feature>
<sequence>MKKRSPFWALWGGPITMGVLTTTGLLTALVSDTWGDWWSWVALGIPVGVMGWYGRPRAPVPTPPAKNPRASAAL</sequence>
<gene>
    <name evidence="2" type="ORF">ATF69_2452</name>
</gene>
<accession>A0A561XMT0</accession>
<protein>
    <submittedName>
        <fullName evidence="2">Uncharacterized protein</fullName>
    </submittedName>
</protein>
<name>A0A561XMT0_ACIDE</name>
<keyword evidence="1" id="KW-1133">Transmembrane helix</keyword>
<dbReference type="AlphaFoldDB" id="A0A561XMT0"/>
<dbReference type="GeneID" id="51111513"/>
<organism evidence="2 3">
    <name type="scientific">Acidovorax delafieldii</name>
    <name type="common">Pseudomonas delafieldii</name>
    <dbReference type="NCBI Taxonomy" id="47920"/>
    <lineage>
        <taxon>Bacteria</taxon>
        <taxon>Pseudomonadati</taxon>
        <taxon>Pseudomonadota</taxon>
        <taxon>Betaproteobacteria</taxon>
        <taxon>Burkholderiales</taxon>
        <taxon>Comamonadaceae</taxon>
        <taxon>Acidovorax</taxon>
    </lineage>
</organism>
<comment type="caution">
    <text evidence="2">The sequence shown here is derived from an EMBL/GenBank/DDBJ whole genome shotgun (WGS) entry which is preliminary data.</text>
</comment>
<evidence type="ECO:0000256" key="1">
    <source>
        <dbReference type="SAM" id="Phobius"/>
    </source>
</evidence>
<keyword evidence="1" id="KW-0812">Transmembrane</keyword>
<feature type="transmembrane region" description="Helical" evidence="1">
    <location>
        <begin position="37"/>
        <end position="54"/>
    </location>
</feature>
<proteinExistence type="predicted"/>